<organism evidence="2 3">
    <name type="scientific">Ogataea polymorpha</name>
    <dbReference type="NCBI Taxonomy" id="460523"/>
    <lineage>
        <taxon>Eukaryota</taxon>
        <taxon>Fungi</taxon>
        <taxon>Dikarya</taxon>
        <taxon>Ascomycota</taxon>
        <taxon>Saccharomycotina</taxon>
        <taxon>Pichiomycetes</taxon>
        <taxon>Pichiales</taxon>
        <taxon>Pichiaceae</taxon>
        <taxon>Ogataea</taxon>
    </lineage>
</organism>
<accession>A0A9P8NZ36</accession>
<evidence type="ECO:0000313" key="3">
    <source>
        <dbReference type="Proteomes" id="UP000788993"/>
    </source>
</evidence>
<dbReference type="AlphaFoldDB" id="A0A9P8NZ36"/>
<sequence>MFGLPTKLAACKFCPAGFCWACCEAADANNEARDVCCWGLRDICDGVWDTKCSGDTKQHSVEGLLGEAVVLQKNTRVRVNVWPWVLGLAVLGQHLWSNFVSGVCRHVTTLVVGVNGQIQSHKFKELWVGAVTKHVGKVSTVVQAGVHGGNLTVLEHVSVDSGGDDWQLGQKLDGVFVGVLPVLFFVDTCCICLGELGLRLQSSHSNRELGHRVQSGRGSVDDLFNMLWQFRSGSELLRKSLGLGGRRDLTGQQEPEKGLWKWLLTALGLRELLLNVRNGSSSEPNSFQRIQNRAFPDQTLDTSHTTIGLF</sequence>
<dbReference type="Proteomes" id="UP000788993">
    <property type="component" value="Unassembled WGS sequence"/>
</dbReference>
<comment type="caution">
    <text evidence="2">The sequence shown here is derived from an EMBL/GenBank/DDBJ whole genome shotgun (WGS) entry which is preliminary data.</text>
</comment>
<protein>
    <submittedName>
        <fullName evidence="2">Uncharacterized protein</fullName>
    </submittedName>
</protein>
<keyword evidence="3" id="KW-1185">Reference proteome</keyword>
<keyword evidence="1" id="KW-0732">Signal</keyword>
<evidence type="ECO:0000256" key="1">
    <source>
        <dbReference type="SAM" id="SignalP"/>
    </source>
</evidence>
<proteinExistence type="predicted"/>
<name>A0A9P8NZ36_9ASCO</name>
<evidence type="ECO:0000313" key="2">
    <source>
        <dbReference type="EMBL" id="KAH3662858.1"/>
    </source>
</evidence>
<feature type="chain" id="PRO_5040225627" evidence="1">
    <location>
        <begin position="22"/>
        <end position="310"/>
    </location>
</feature>
<reference evidence="2" key="2">
    <citation type="submission" date="2021-01" db="EMBL/GenBank/DDBJ databases">
        <authorList>
            <person name="Schikora-Tamarit M.A."/>
        </authorList>
    </citation>
    <scope>NUCLEOTIDE SEQUENCE</scope>
    <source>
        <strain evidence="2">NCAIM Y.01608</strain>
    </source>
</reference>
<gene>
    <name evidence="2" type="ORF">OGATHE_004434</name>
</gene>
<dbReference type="EMBL" id="JAEUBD010001266">
    <property type="protein sequence ID" value="KAH3662858.1"/>
    <property type="molecule type" value="Genomic_DNA"/>
</dbReference>
<reference evidence="2" key="1">
    <citation type="journal article" date="2021" name="Open Biol.">
        <title>Shared evolutionary footprints suggest mitochondrial oxidative damage underlies multiple complex I losses in fungi.</title>
        <authorList>
            <person name="Schikora-Tamarit M.A."/>
            <person name="Marcet-Houben M."/>
            <person name="Nosek J."/>
            <person name="Gabaldon T."/>
        </authorList>
    </citation>
    <scope>NUCLEOTIDE SEQUENCE</scope>
    <source>
        <strain evidence="2">NCAIM Y.01608</strain>
    </source>
</reference>
<feature type="signal peptide" evidence="1">
    <location>
        <begin position="1"/>
        <end position="21"/>
    </location>
</feature>